<dbReference type="EMBL" id="DVGC01000007">
    <property type="protein sequence ID" value="HIR04670.1"/>
    <property type="molecule type" value="Genomic_DNA"/>
</dbReference>
<dbReference type="SUPFAM" id="SSF51338">
    <property type="entry name" value="Composite domain of metallo-dependent hydrolases"/>
    <property type="match status" value="1"/>
</dbReference>
<dbReference type="GO" id="GO:0016814">
    <property type="term" value="F:hydrolase activity, acting on carbon-nitrogen (but not peptide) bonds, in cyclic amidines"/>
    <property type="evidence" value="ECO:0007669"/>
    <property type="project" value="TreeGrafter"/>
</dbReference>
<proteinExistence type="predicted"/>
<reference evidence="2" key="2">
    <citation type="journal article" date="2021" name="PeerJ">
        <title>Extensive microbial diversity within the chicken gut microbiome revealed by metagenomics and culture.</title>
        <authorList>
            <person name="Gilroy R."/>
            <person name="Ravi A."/>
            <person name="Getino M."/>
            <person name="Pursley I."/>
            <person name="Horton D.L."/>
            <person name="Alikhan N.F."/>
            <person name="Baker D."/>
            <person name="Gharbi K."/>
            <person name="Hall N."/>
            <person name="Watson M."/>
            <person name="Adriaenssens E.M."/>
            <person name="Foster-Nyarko E."/>
            <person name="Jarju S."/>
            <person name="Secka A."/>
            <person name="Antonio M."/>
            <person name="Oren A."/>
            <person name="Chaudhuri R.R."/>
            <person name="La Ragione R."/>
            <person name="Hildebrand F."/>
            <person name="Pallen M.J."/>
        </authorList>
    </citation>
    <scope>NUCLEOTIDE SEQUENCE</scope>
    <source>
        <strain evidence="2">CHK180-2868</strain>
    </source>
</reference>
<protein>
    <submittedName>
        <fullName evidence="2">Amidohydrolase family protein</fullName>
    </submittedName>
</protein>
<gene>
    <name evidence="2" type="ORF">IAB28_01705</name>
</gene>
<accession>A0A9D1A353</accession>
<name>A0A9D1A353_9FIRM</name>
<dbReference type="Pfam" id="PF07969">
    <property type="entry name" value="Amidohydro_3"/>
    <property type="match status" value="1"/>
</dbReference>
<dbReference type="SUPFAM" id="SSF51556">
    <property type="entry name" value="Metallo-dependent hydrolases"/>
    <property type="match status" value="1"/>
</dbReference>
<evidence type="ECO:0000313" key="2">
    <source>
        <dbReference type="EMBL" id="HIR04670.1"/>
    </source>
</evidence>
<evidence type="ECO:0000259" key="1">
    <source>
        <dbReference type="Pfam" id="PF07969"/>
    </source>
</evidence>
<dbReference type="InterPro" id="IPR011059">
    <property type="entry name" value="Metal-dep_hydrolase_composite"/>
</dbReference>
<dbReference type="CDD" id="cd01293">
    <property type="entry name" value="Bact_CD"/>
    <property type="match status" value="1"/>
</dbReference>
<dbReference type="PANTHER" id="PTHR32027">
    <property type="entry name" value="CYTOSINE DEAMINASE"/>
    <property type="match status" value="1"/>
</dbReference>
<comment type="caution">
    <text evidence="2">The sequence shown here is derived from an EMBL/GenBank/DDBJ whole genome shotgun (WGS) entry which is preliminary data.</text>
</comment>
<feature type="domain" description="Amidohydrolase 3" evidence="1">
    <location>
        <begin position="121"/>
        <end position="368"/>
    </location>
</feature>
<dbReference type="InterPro" id="IPR013108">
    <property type="entry name" value="Amidohydro_3"/>
</dbReference>
<evidence type="ECO:0000313" key="3">
    <source>
        <dbReference type="Proteomes" id="UP000824250"/>
    </source>
</evidence>
<sequence length="389" mass="43490">MTTLIRQVYHPGRKKEVDLLIEHGVISAIGDTLSSPGAETIDGRGYTLMPALIDIHAHTDKAIFGHPWFRNEMGPNRIDRITYEREHRIPMGLDPYEQTKVMAERFLNYGVLAVRDHIDVDPVQKLRGIEGALRIREEYRELLDMQIVAFPQSGLASMPGVYDLMDQALSMGADLVGGIDPCDIDRDPKASIRMIFDLAEKHDKPVDIHLHEPDTLGAFSLSLILERVRASGMQGRVTISHAFCLGMSNEKLRRSLLEQLAEQDIRIVTCAQAGLDQYPDPKELEAAGVQAAIGNDNGHDLWTPFGTGDMLERAQFAAMKYSFRRDSDLEYAFSLCTDASARFMGMEHYGIETGCRANLLLVRGSCIAECVAMLPQDRIVIRGGRRIRP</sequence>
<dbReference type="PANTHER" id="PTHR32027:SF9">
    <property type="entry name" value="BLL3847 PROTEIN"/>
    <property type="match status" value="1"/>
</dbReference>
<reference evidence="2" key="1">
    <citation type="submission" date="2020-10" db="EMBL/GenBank/DDBJ databases">
        <authorList>
            <person name="Gilroy R."/>
        </authorList>
    </citation>
    <scope>NUCLEOTIDE SEQUENCE</scope>
    <source>
        <strain evidence="2">CHK180-2868</strain>
    </source>
</reference>
<dbReference type="NCBIfam" id="NF004636">
    <property type="entry name" value="PRK05985.1"/>
    <property type="match status" value="1"/>
</dbReference>
<dbReference type="Gene3D" id="3.20.20.140">
    <property type="entry name" value="Metal-dependent hydrolases"/>
    <property type="match status" value="1"/>
</dbReference>
<dbReference type="InterPro" id="IPR032466">
    <property type="entry name" value="Metal_Hydrolase"/>
</dbReference>
<dbReference type="AlphaFoldDB" id="A0A9D1A353"/>
<organism evidence="2 3">
    <name type="scientific">Candidatus Copromonas faecavium</name>
    <name type="common">nom. illeg.</name>
    <dbReference type="NCBI Taxonomy" id="2840740"/>
    <lineage>
        <taxon>Bacteria</taxon>
        <taxon>Bacillati</taxon>
        <taxon>Bacillota</taxon>
        <taxon>Clostridia</taxon>
        <taxon>Lachnospirales</taxon>
        <taxon>Lachnospiraceae</taxon>
        <taxon>Candidatus Copromonas (nom. illeg.)</taxon>
    </lineage>
</organism>
<dbReference type="Gene3D" id="2.30.40.10">
    <property type="entry name" value="Urease, subunit C, domain 1"/>
    <property type="match status" value="1"/>
</dbReference>
<dbReference type="Proteomes" id="UP000824250">
    <property type="component" value="Unassembled WGS sequence"/>
</dbReference>
<dbReference type="InterPro" id="IPR052349">
    <property type="entry name" value="Metallo-hydrolase_Enzymes"/>
</dbReference>